<dbReference type="RefSeq" id="WP_017742603.1">
    <property type="nucleotide sequence ID" value="NZ_KQ976354.1"/>
</dbReference>
<dbReference type="EMBL" id="ANNX02000017">
    <property type="protein sequence ID" value="KYC42689.1"/>
    <property type="molecule type" value="Genomic_DNA"/>
</dbReference>
<dbReference type="Proteomes" id="UP000076925">
    <property type="component" value="Unassembled WGS sequence"/>
</dbReference>
<dbReference type="AlphaFoldDB" id="A0A139XDC2"/>
<evidence type="ECO:0000313" key="3">
    <source>
        <dbReference type="Proteomes" id="UP000076925"/>
    </source>
</evidence>
<comment type="caution">
    <text evidence="2">The sequence shown here is derived from an EMBL/GenBank/DDBJ whole genome shotgun (WGS) entry which is preliminary data.</text>
</comment>
<keyword evidence="1" id="KW-0472">Membrane</keyword>
<proteinExistence type="predicted"/>
<keyword evidence="3" id="KW-1185">Reference proteome</keyword>
<organism evidence="2 3">
    <name type="scientific">Scytonema hofmannii PCC 7110</name>
    <dbReference type="NCBI Taxonomy" id="128403"/>
    <lineage>
        <taxon>Bacteria</taxon>
        <taxon>Bacillati</taxon>
        <taxon>Cyanobacteriota</taxon>
        <taxon>Cyanophyceae</taxon>
        <taxon>Nostocales</taxon>
        <taxon>Scytonemataceae</taxon>
        <taxon>Scytonema</taxon>
    </lineage>
</organism>
<sequence length="71" mass="7564">MSSLIILIAAIIVALLVFRALFGVFKIAISTAIAVFLIVVILNVFGVSPEALLQEVTKLPETLQKLLRGGS</sequence>
<keyword evidence="1" id="KW-1133">Transmembrane helix</keyword>
<keyword evidence="1" id="KW-0812">Transmembrane</keyword>
<evidence type="ECO:0000256" key="1">
    <source>
        <dbReference type="SAM" id="Phobius"/>
    </source>
</evidence>
<name>A0A139XDC2_9CYAN</name>
<gene>
    <name evidence="2" type="ORF">WA1_15210</name>
</gene>
<evidence type="ECO:0000313" key="2">
    <source>
        <dbReference type="EMBL" id="KYC42689.1"/>
    </source>
</evidence>
<accession>A0A139XDC2</accession>
<feature type="transmembrane region" description="Helical" evidence="1">
    <location>
        <begin position="29"/>
        <end position="48"/>
    </location>
</feature>
<reference evidence="2 3" key="1">
    <citation type="journal article" date="2013" name="Genome Biol. Evol.">
        <title>Genomes of Stigonematalean cyanobacteria (subsection V) and the evolution of oxygenic photosynthesis from prokaryotes to plastids.</title>
        <authorList>
            <person name="Dagan T."/>
            <person name="Roettger M."/>
            <person name="Stucken K."/>
            <person name="Landan G."/>
            <person name="Koch R."/>
            <person name="Major P."/>
            <person name="Gould S.B."/>
            <person name="Goremykin V.V."/>
            <person name="Rippka R."/>
            <person name="Tandeau de Marsac N."/>
            <person name="Gugger M."/>
            <person name="Lockhart P.J."/>
            <person name="Allen J.F."/>
            <person name="Brune I."/>
            <person name="Maus I."/>
            <person name="Puhler A."/>
            <person name="Martin W.F."/>
        </authorList>
    </citation>
    <scope>NUCLEOTIDE SEQUENCE [LARGE SCALE GENOMIC DNA]</scope>
    <source>
        <strain evidence="2 3">PCC 7110</strain>
    </source>
</reference>
<protein>
    <submittedName>
        <fullName evidence="2">Uncharacterized protein</fullName>
    </submittedName>
</protein>
<dbReference type="OrthoDB" id="561356at2"/>